<dbReference type="InterPro" id="IPR046744">
    <property type="entry name" value="DUF6794"/>
</dbReference>
<protein>
    <recommendedName>
        <fullName evidence="1">DUF6794 domain-containing protein</fullName>
    </recommendedName>
</protein>
<organism evidence="2 3">
    <name type="scientific">Agaribacillus aureus</name>
    <dbReference type="NCBI Taxonomy" id="3051825"/>
    <lineage>
        <taxon>Bacteria</taxon>
        <taxon>Pseudomonadati</taxon>
        <taxon>Bacteroidota</taxon>
        <taxon>Cytophagia</taxon>
        <taxon>Cytophagales</taxon>
        <taxon>Splendidivirgaceae</taxon>
        <taxon>Agaribacillus</taxon>
    </lineage>
</organism>
<reference evidence="2" key="1">
    <citation type="submission" date="2023-06" db="EMBL/GenBank/DDBJ databases">
        <title>Genomic of Agaribacillus aureum.</title>
        <authorList>
            <person name="Wang G."/>
        </authorList>
    </citation>
    <scope>NUCLEOTIDE SEQUENCE</scope>
    <source>
        <strain evidence="2">BMA12</strain>
    </source>
</reference>
<proteinExistence type="predicted"/>
<comment type="caution">
    <text evidence="2">The sequence shown here is derived from an EMBL/GenBank/DDBJ whole genome shotgun (WGS) entry which is preliminary data.</text>
</comment>
<evidence type="ECO:0000313" key="3">
    <source>
        <dbReference type="Proteomes" id="UP001172083"/>
    </source>
</evidence>
<dbReference type="Pfam" id="PF20594">
    <property type="entry name" value="DUF6794"/>
    <property type="match status" value="1"/>
</dbReference>
<dbReference type="EMBL" id="JAUJEB010000001">
    <property type="protein sequence ID" value="MDN5213033.1"/>
    <property type="molecule type" value="Genomic_DNA"/>
</dbReference>
<evidence type="ECO:0000259" key="1">
    <source>
        <dbReference type="Pfam" id="PF20594"/>
    </source>
</evidence>
<feature type="domain" description="DUF6794" evidence="1">
    <location>
        <begin position="31"/>
        <end position="115"/>
    </location>
</feature>
<accession>A0ABT8L9U1</accession>
<dbReference type="RefSeq" id="WP_346758349.1">
    <property type="nucleotide sequence ID" value="NZ_JAUJEB010000001.1"/>
</dbReference>
<evidence type="ECO:0000313" key="2">
    <source>
        <dbReference type="EMBL" id="MDN5213033.1"/>
    </source>
</evidence>
<sequence length="267" mass="31078">MGILILQIILIFSSGISYSQTDCDKYPDDYIPKDLNDAISYLDCNWPDNDKEEFKSKNEDDAVAELHFGTGRAIRNNWDLWSKRKNSLVKYFNKHGIFHPDDISSIILTSFHRKLNNNPIDLDSQVKSYKDYWGKTKTVNDSINRSFNQLFEREFESFTIGDTVKIQYKISVQGKNVWIYRIQKNPDLNETADCYVTGIVKGKRKKTRRKGNYTLTIQVADICGYKKAIYSGLDDRFKVGETYDFFSLEHYKIKNTVANRVAQPEPE</sequence>
<name>A0ABT8L9U1_9BACT</name>
<keyword evidence="3" id="KW-1185">Reference proteome</keyword>
<gene>
    <name evidence="2" type="ORF">QQ020_13280</name>
</gene>
<dbReference type="Proteomes" id="UP001172083">
    <property type="component" value="Unassembled WGS sequence"/>
</dbReference>